<protein>
    <recommendedName>
        <fullName evidence="6">Murine leukemia virus integrase C-terminal domain-containing protein</fullName>
    </recommendedName>
</protein>
<evidence type="ECO:0000259" key="6">
    <source>
        <dbReference type="Pfam" id="PF18697"/>
    </source>
</evidence>
<dbReference type="Ensembl" id="ENSSMRT00000022430.1">
    <property type="protein sequence ID" value="ENSSMRP00000019127.1"/>
    <property type="gene ID" value="ENSSMRG00000014904.1"/>
</dbReference>
<name>A0A8D0C9Y9_SALMN</name>
<dbReference type="Pfam" id="PF18697">
    <property type="entry name" value="MLVIN_C"/>
    <property type="match status" value="1"/>
</dbReference>
<keyword evidence="8" id="KW-1185">Reference proteome</keyword>
<evidence type="ECO:0000256" key="5">
    <source>
        <dbReference type="ARBA" id="ARBA00022801"/>
    </source>
</evidence>
<dbReference type="GO" id="GO:0004519">
    <property type="term" value="F:endonuclease activity"/>
    <property type="evidence" value="ECO:0007669"/>
    <property type="project" value="UniProtKB-KW"/>
</dbReference>
<keyword evidence="2" id="KW-0548">Nucleotidyltransferase</keyword>
<dbReference type="Proteomes" id="UP000694421">
    <property type="component" value="Unplaced"/>
</dbReference>
<dbReference type="Gene3D" id="2.30.30.850">
    <property type="match status" value="1"/>
</dbReference>
<evidence type="ECO:0000256" key="1">
    <source>
        <dbReference type="ARBA" id="ARBA00022679"/>
    </source>
</evidence>
<keyword evidence="1" id="KW-0808">Transferase</keyword>
<accession>A0A8D0C9Y9</accession>
<reference evidence="7" key="1">
    <citation type="submission" date="2025-08" db="UniProtKB">
        <authorList>
            <consortium name="Ensembl"/>
        </authorList>
    </citation>
    <scope>IDENTIFICATION</scope>
</reference>
<evidence type="ECO:0000313" key="8">
    <source>
        <dbReference type="Proteomes" id="UP000694421"/>
    </source>
</evidence>
<keyword evidence="4" id="KW-0255">Endonuclease</keyword>
<keyword evidence="3" id="KW-0540">Nuclease</keyword>
<evidence type="ECO:0000313" key="7">
    <source>
        <dbReference type="Ensembl" id="ENSSMRP00000019127.1"/>
    </source>
</evidence>
<organism evidence="7 8">
    <name type="scientific">Salvator merianae</name>
    <name type="common">Argentine black and white tegu</name>
    <name type="synonym">Tupinambis merianae</name>
    <dbReference type="NCBI Taxonomy" id="96440"/>
    <lineage>
        <taxon>Eukaryota</taxon>
        <taxon>Metazoa</taxon>
        <taxon>Chordata</taxon>
        <taxon>Craniata</taxon>
        <taxon>Vertebrata</taxon>
        <taxon>Euteleostomi</taxon>
        <taxon>Lepidosauria</taxon>
        <taxon>Squamata</taxon>
        <taxon>Bifurcata</taxon>
        <taxon>Unidentata</taxon>
        <taxon>Episquamata</taxon>
        <taxon>Laterata</taxon>
        <taxon>Teiioidea</taxon>
        <taxon>Teiidae</taxon>
        <taxon>Salvator</taxon>
    </lineage>
</organism>
<evidence type="ECO:0000256" key="4">
    <source>
        <dbReference type="ARBA" id="ARBA00022759"/>
    </source>
</evidence>
<evidence type="ECO:0000256" key="2">
    <source>
        <dbReference type="ARBA" id="ARBA00022695"/>
    </source>
</evidence>
<sequence>QEKGLLTQTPPLEFTVHKIQPGDWVLIKSWRETKLQPAWEGPFQVLLTTETALRTKEKGWTHYTRAKGPVDPPAESAQWEISEVKGPLKLTLRKKLPA</sequence>
<evidence type="ECO:0000256" key="3">
    <source>
        <dbReference type="ARBA" id="ARBA00022722"/>
    </source>
</evidence>
<dbReference type="InterPro" id="IPR040643">
    <property type="entry name" value="MLVIN_C"/>
</dbReference>
<dbReference type="GO" id="GO:0016787">
    <property type="term" value="F:hydrolase activity"/>
    <property type="evidence" value="ECO:0007669"/>
    <property type="project" value="UniProtKB-KW"/>
</dbReference>
<proteinExistence type="predicted"/>
<keyword evidence="5" id="KW-0378">Hydrolase</keyword>
<reference evidence="7" key="2">
    <citation type="submission" date="2025-09" db="UniProtKB">
        <authorList>
            <consortium name="Ensembl"/>
        </authorList>
    </citation>
    <scope>IDENTIFICATION</scope>
</reference>
<dbReference type="GO" id="GO:0016779">
    <property type="term" value="F:nucleotidyltransferase activity"/>
    <property type="evidence" value="ECO:0007669"/>
    <property type="project" value="UniProtKB-KW"/>
</dbReference>
<dbReference type="GeneTree" id="ENSGT00730000113804"/>
<dbReference type="OMA" id="THYTRAK"/>
<dbReference type="AlphaFoldDB" id="A0A8D0C9Y9"/>
<feature type="domain" description="Murine leukemia virus integrase C-terminal" evidence="6">
    <location>
        <begin position="17"/>
        <end position="67"/>
    </location>
</feature>